<dbReference type="GO" id="GO:0005886">
    <property type="term" value="C:plasma membrane"/>
    <property type="evidence" value="ECO:0007669"/>
    <property type="project" value="UniProtKB-SubCell"/>
</dbReference>
<organism evidence="8 9">
    <name type="scientific">Cellulomonas chitinilytica</name>
    <dbReference type="NCBI Taxonomy" id="398759"/>
    <lineage>
        <taxon>Bacteria</taxon>
        <taxon>Bacillati</taxon>
        <taxon>Actinomycetota</taxon>
        <taxon>Actinomycetes</taxon>
        <taxon>Micrococcales</taxon>
        <taxon>Cellulomonadaceae</taxon>
        <taxon>Cellulomonas</taxon>
    </lineage>
</organism>
<dbReference type="Pfam" id="PF04226">
    <property type="entry name" value="Transgly_assoc"/>
    <property type="match status" value="1"/>
</dbReference>
<keyword evidence="6 7" id="KW-0472">Membrane</keyword>
<dbReference type="EMBL" id="BONK01000029">
    <property type="protein sequence ID" value="GIG23745.1"/>
    <property type="molecule type" value="Genomic_DNA"/>
</dbReference>
<gene>
    <name evidence="8" type="ORF">Cch01nite_44690</name>
</gene>
<dbReference type="Proteomes" id="UP000632740">
    <property type="component" value="Unassembled WGS sequence"/>
</dbReference>
<keyword evidence="5 7" id="KW-1133">Transmembrane helix</keyword>
<protein>
    <recommendedName>
        <fullName evidence="10">GlsB/YeaQ/YmgE family stress response membrane protein</fullName>
    </recommendedName>
</protein>
<keyword evidence="3" id="KW-1003">Cell membrane</keyword>
<reference evidence="8" key="1">
    <citation type="submission" date="2021-01" db="EMBL/GenBank/DDBJ databases">
        <title>Whole genome shotgun sequence of Cellulomonas chitinilytica NBRC 110799.</title>
        <authorList>
            <person name="Komaki H."/>
            <person name="Tamura T."/>
        </authorList>
    </citation>
    <scope>NUCLEOTIDE SEQUENCE</scope>
    <source>
        <strain evidence="8">NBRC 110799</strain>
    </source>
</reference>
<comment type="caution">
    <text evidence="8">The sequence shown here is derived from an EMBL/GenBank/DDBJ whole genome shotgun (WGS) entry which is preliminary data.</text>
</comment>
<evidence type="ECO:0000256" key="3">
    <source>
        <dbReference type="ARBA" id="ARBA00022475"/>
    </source>
</evidence>
<proteinExistence type="inferred from homology"/>
<comment type="subcellular location">
    <subcellularLocation>
        <location evidence="1">Cell membrane</location>
        <topology evidence="1">Multi-pass membrane protein</topology>
    </subcellularLocation>
</comment>
<evidence type="ECO:0000313" key="9">
    <source>
        <dbReference type="Proteomes" id="UP000632740"/>
    </source>
</evidence>
<evidence type="ECO:0000256" key="5">
    <source>
        <dbReference type="ARBA" id="ARBA00022989"/>
    </source>
</evidence>
<evidence type="ECO:0000256" key="6">
    <source>
        <dbReference type="ARBA" id="ARBA00023136"/>
    </source>
</evidence>
<dbReference type="AlphaFoldDB" id="A0A919P7L0"/>
<keyword evidence="4 7" id="KW-0812">Transmembrane</keyword>
<feature type="transmembrane region" description="Helical" evidence="7">
    <location>
        <begin position="67"/>
        <end position="89"/>
    </location>
</feature>
<dbReference type="InterPro" id="IPR007341">
    <property type="entry name" value="Transgly_assoc"/>
</dbReference>
<evidence type="ECO:0008006" key="10">
    <source>
        <dbReference type="Google" id="ProtNLM"/>
    </source>
</evidence>
<sequence>MTCCPTVGCMLILGLILFGMLVGAAAQLILGRQSGRIDWTMAIVAGLVGSFVGGLLASLVAGDGLELRASGIIGSIVGAVIVTAIWRWARGRSAA</sequence>
<feature type="transmembrane region" description="Helical" evidence="7">
    <location>
        <begin position="42"/>
        <end position="61"/>
    </location>
</feature>
<keyword evidence="9" id="KW-1185">Reference proteome</keyword>
<name>A0A919P7L0_9CELL</name>
<comment type="similarity">
    <text evidence="2">Belongs to the UPF0410 family.</text>
</comment>
<evidence type="ECO:0000256" key="1">
    <source>
        <dbReference type="ARBA" id="ARBA00004651"/>
    </source>
</evidence>
<feature type="transmembrane region" description="Helical" evidence="7">
    <location>
        <begin position="12"/>
        <end position="30"/>
    </location>
</feature>
<evidence type="ECO:0000256" key="2">
    <source>
        <dbReference type="ARBA" id="ARBA00011006"/>
    </source>
</evidence>
<evidence type="ECO:0000256" key="7">
    <source>
        <dbReference type="SAM" id="Phobius"/>
    </source>
</evidence>
<evidence type="ECO:0000256" key="4">
    <source>
        <dbReference type="ARBA" id="ARBA00022692"/>
    </source>
</evidence>
<accession>A0A919P7L0</accession>
<evidence type="ECO:0000313" key="8">
    <source>
        <dbReference type="EMBL" id="GIG23745.1"/>
    </source>
</evidence>